<reference evidence="4" key="1">
    <citation type="submission" date="2018-06" db="EMBL/GenBank/DDBJ databases">
        <title>Paenibacillus xerothermodurans sp. nov. an extremely dry heat resistant spore forming bacterium isolated from the soil of Cape Canaveral, Florida.</title>
        <authorList>
            <person name="Seuylemezian A."/>
            <person name="Kaur N."/>
            <person name="Patil P."/>
            <person name="Patil P."/>
            <person name="Mayilraj S."/>
            <person name="Vaishampayan P."/>
        </authorList>
    </citation>
    <scope>NUCLEOTIDE SEQUENCE [LARGE SCALE GENOMIC DNA]</scope>
    <source>
        <strain evidence="4">ATCC 27380</strain>
    </source>
</reference>
<dbReference type="EMBL" id="NHRJ02000001">
    <property type="protein sequence ID" value="PZE22322.1"/>
    <property type="molecule type" value="Genomic_DNA"/>
</dbReference>
<dbReference type="SUPFAM" id="SSF46785">
    <property type="entry name" value="Winged helix' DNA-binding domain"/>
    <property type="match status" value="1"/>
</dbReference>
<keyword evidence="5" id="KW-1185">Reference proteome</keyword>
<dbReference type="InterPro" id="IPR036388">
    <property type="entry name" value="WH-like_DNA-bd_sf"/>
</dbReference>
<comment type="caution">
    <text evidence="4">The sequence shown here is derived from an EMBL/GenBank/DDBJ whole genome shotgun (WGS) entry which is preliminary data.</text>
</comment>
<gene>
    <name evidence="4" type="ORF">CBW46_000560</name>
</gene>
<evidence type="ECO:0000256" key="2">
    <source>
        <dbReference type="ARBA" id="ARBA00006479"/>
    </source>
</evidence>
<keyword evidence="3" id="KW-0119">Carbohydrate metabolism</keyword>
<dbReference type="PANTHER" id="PTHR18964:SF149">
    <property type="entry name" value="BIFUNCTIONAL UDP-N-ACETYLGLUCOSAMINE 2-EPIMERASE_N-ACETYLMANNOSAMINE KINASE"/>
    <property type="match status" value="1"/>
</dbReference>
<dbReference type="RefSeq" id="WP_089198094.1">
    <property type="nucleotide sequence ID" value="NZ_NHRJ02000001.1"/>
</dbReference>
<dbReference type="OrthoDB" id="9796533at2"/>
<dbReference type="Proteomes" id="UP000214746">
    <property type="component" value="Unassembled WGS sequence"/>
</dbReference>
<keyword evidence="3" id="KW-0859">Xylose metabolism</keyword>
<protein>
    <submittedName>
        <fullName evidence="4">ROK family transcriptional regulator</fullName>
    </submittedName>
</protein>
<dbReference type="Pfam" id="PF00480">
    <property type="entry name" value="ROK"/>
    <property type="match status" value="1"/>
</dbReference>
<dbReference type="Gene3D" id="3.30.420.40">
    <property type="match status" value="2"/>
</dbReference>
<evidence type="ECO:0000313" key="4">
    <source>
        <dbReference type="EMBL" id="PZE22322.1"/>
    </source>
</evidence>
<sequence>MNQMDIKDQKGSKLSILQTLRVHGSMSRIELTRLTGLSRATISISIAELIDLNLVHETDTRQSTKGRPATTLELVPRSRAIIGADLDNKTWTLGAFDLLGNVIDSMKINVNSFDPEAAFSTLADAVTKFRKGVEVPTVPLLGLGVPGLVDADHSVIRSAAELEWNNVEVASFMKKEIGWPTVVVNRHRARGLTECRYGAGRQFDHMIYIGVGTGIAAGLYINRQLLSGSLGGAGEIGHTTIEPDGPLCPCGNHGCLHMLAAGPAMEQEFRRLLRTTERSELYSGMSVDLHTIKAQDVCTAAAKGDELAQQVVKQAASYLGISMANLLNTFNPEAIILGGTIPNGSQLFVDTATKVMRQRAMSALLSGTEVKSAVYKEIGGALGAANFAFDKHISISFFS</sequence>
<organism evidence="4 5">
    <name type="scientific">Paenibacillus xerothermodurans</name>
    <dbReference type="NCBI Taxonomy" id="1977292"/>
    <lineage>
        <taxon>Bacteria</taxon>
        <taxon>Bacillati</taxon>
        <taxon>Bacillota</taxon>
        <taxon>Bacilli</taxon>
        <taxon>Bacillales</taxon>
        <taxon>Paenibacillaceae</taxon>
        <taxon>Paenibacillus</taxon>
    </lineage>
</organism>
<proteinExistence type="inferred from homology"/>
<accession>A0A2W1P3N2</accession>
<dbReference type="SUPFAM" id="SSF53067">
    <property type="entry name" value="Actin-like ATPase domain"/>
    <property type="match status" value="2"/>
</dbReference>
<name>A0A2W1P3N2_PAEXE</name>
<comment type="similarity">
    <text evidence="2">Belongs to the ROK (NagC/XylR) family.</text>
</comment>
<evidence type="ECO:0000313" key="5">
    <source>
        <dbReference type="Proteomes" id="UP000214746"/>
    </source>
</evidence>
<evidence type="ECO:0000256" key="3">
    <source>
        <dbReference type="ARBA" id="ARBA00022629"/>
    </source>
</evidence>
<comment type="function">
    <text evidence="1">Transcriptional repressor of xylose-utilizing enzymes.</text>
</comment>
<dbReference type="InterPro" id="IPR036390">
    <property type="entry name" value="WH_DNA-bd_sf"/>
</dbReference>
<dbReference type="GO" id="GO:0042732">
    <property type="term" value="P:D-xylose metabolic process"/>
    <property type="evidence" value="ECO:0007669"/>
    <property type="project" value="UniProtKB-KW"/>
</dbReference>
<dbReference type="PANTHER" id="PTHR18964">
    <property type="entry name" value="ROK (REPRESSOR, ORF, KINASE) FAMILY"/>
    <property type="match status" value="1"/>
</dbReference>
<dbReference type="AlphaFoldDB" id="A0A2W1P3N2"/>
<evidence type="ECO:0000256" key="1">
    <source>
        <dbReference type="ARBA" id="ARBA00002486"/>
    </source>
</evidence>
<dbReference type="InterPro" id="IPR043129">
    <property type="entry name" value="ATPase_NBD"/>
</dbReference>
<dbReference type="InterPro" id="IPR000600">
    <property type="entry name" value="ROK"/>
</dbReference>
<dbReference type="Gene3D" id="1.10.10.10">
    <property type="entry name" value="Winged helix-like DNA-binding domain superfamily/Winged helix DNA-binding domain"/>
    <property type="match status" value="1"/>
</dbReference>